<comment type="caution">
    <text evidence="10">The sequence shown here is derived from an EMBL/GenBank/DDBJ whole genome shotgun (WGS) entry which is preliminary data.</text>
</comment>
<dbReference type="InterPro" id="IPR023997">
    <property type="entry name" value="TonB-dep_OMP_SusC/RagA_CS"/>
</dbReference>
<dbReference type="InterPro" id="IPR037066">
    <property type="entry name" value="Plug_dom_sf"/>
</dbReference>
<keyword evidence="2 7" id="KW-0813">Transport</keyword>
<dbReference type="SUPFAM" id="SSF56935">
    <property type="entry name" value="Porins"/>
    <property type="match status" value="1"/>
</dbReference>
<evidence type="ECO:0000313" key="11">
    <source>
        <dbReference type="Proteomes" id="UP000278351"/>
    </source>
</evidence>
<protein>
    <submittedName>
        <fullName evidence="10">SusC/RagA family TonB-linked outer membrane protein</fullName>
    </submittedName>
</protein>
<proteinExistence type="inferred from homology"/>
<evidence type="ECO:0000256" key="7">
    <source>
        <dbReference type="PROSITE-ProRule" id="PRU01360"/>
    </source>
</evidence>
<keyword evidence="3 7" id="KW-1134">Transmembrane beta strand</keyword>
<keyword evidence="11" id="KW-1185">Reference proteome</keyword>
<keyword evidence="6 7" id="KW-0998">Cell outer membrane</keyword>
<keyword evidence="8" id="KW-0732">Signal</keyword>
<evidence type="ECO:0000256" key="5">
    <source>
        <dbReference type="ARBA" id="ARBA00023136"/>
    </source>
</evidence>
<keyword evidence="5 7" id="KW-0472">Membrane</keyword>
<name>A0A3N4PTN1_9BACT</name>
<dbReference type="Gene3D" id="2.170.130.10">
    <property type="entry name" value="TonB-dependent receptor, plug domain"/>
    <property type="match status" value="1"/>
</dbReference>
<feature type="signal peptide" evidence="8">
    <location>
        <begin position="1"/>
        <end position="22"/>
    </location>
</feature>
<evidence type="ECO:0000256" key="2">
    <source>
        <dbReference type="ARBA" id="ARBA00022448"/>
    </source>
</evidence>
<keyword evidence="4 7" id="KW-0812">Transmembrane</keyword>
<dbReference type="Pfam" id="PF07715">
    <property type="entry name" value="Plug"/>
    <property type="match status" value="1"/>
</dbReference>
<dbReference type="NCBIfam" id="TIGR04056">
    <property type="entry name" value="OMP_RagA_SusC"/>
    <property type="match status" value="1"/>
</dbReference>
<dbReference type="NCBIfam" id="TIGR04057">
    <property type="entry name" value="SusC_RagA_signa"/>
    <property type="match status" value="1"/>
</dbReference>
<evidence type="ECO:0000256" key="6">
    <source>
        <dbReference type="ARBA" id="ARBA00023237"/>
    </source>
</evidence>
<evidence type="ECO:0000256" key="8">
    <source>
        <dbReference type="SAM" id="SignalP"/>
    </source>
</evidence>
<comment type="subcellular location">
    <subcellularLocation>
        <location evidence="1 7">Cell outer membrane</location>
        <topology evidence="1 7">Multi-pass membrane protein</topology>
    </subcellularLocation>
</comment>
<dbReference type="InterPro" id="IPR023996">
    <property type="entry name" value="TonB-dep_OMP_SusC/RagA"/>
</dbReference>
<evidence type="ECO:0000313" key="10">
    <source>
        <dbReference type="EMBL" id="RPE11992.1"/>
    </source>
</evidence>
<evidence type="ECO:0000259" key="9">
    <source>
        <dbReference type="Pfam" id="PF07715"/>
    </source>
</evidence>
<comment type="similarity">
    <text evidence="7">Belongs to the TonB-dependent receptor family.</text>
</comment>
<evidence type="ECO:0000256" key="1">
    <source>
        <dbReference type="ARBA" id="ARBA00004571"/>
    </source>
</evidence>
<organism evidence="10 11">
    <name type="scientific">Chitinophaga lutea</name>
    <dbReference type="NCBI Taxonomy" id="2488634"/>
    <lineage>
        <taxon>Bacteria</taxon>
        <taxon>Pseudomonadati</taxon>
        <taxon>Bacteroidota</taxon>
        <taxon>Chitinophagia</taxon>
        <taxon>Chitinophagales</taxon>
        <taxon>Chitinophagaceae</taxon>
        <taxon>Chitinophaga</taxon>
    </lineage>
</organism>
<evidence type="ECO:0000256" key="3">
    <source>
        <dbReference type="ARBA" id="ARBA00022452"/>
    </source>
</evidence>
<dbReference type="RefSeq" id="WP_123844409.1">
    <property type="nucleotide sequence ID" value="NZ_RPDH01000001.1"/>
</dbReference>
<dbReference type="PROSITE" id="PS52016">
    <property type="entry name" value="TONB_DEPENDENT_REC_3"/>
    <property type="match status" value="1"/>
</dbReference>
<feature type="chain" id="PRO_5017994818" evidence="8">
    <location>
        <begin position="23"/>
        <end position="1037"/>
    </location>
</feature>
<dbReference type="EMBL" id="RPDH01000001">
    <property type="protein sequence ID" value="RPE11992.1"/>
    <property type="molecule type" value="Genomic_DNA"/>
</dbReference>
<dbReference type="OrthoDB" id="9768177at2"/>
<dbReference type="InterPro" id="IPR012910">
    <property type="entry name" value="Plug_dom"/>
</dbReference>
<evidence type="ECO:0000256" key="4">
    <source>
        <dbReference type="ARBA" id="ARBA00022692"/>
    </source>
</evidence>
<sequence>MKYIYTRLALVGCLLTVWQCLAAQNRVPIKGVVREAGSDERLIGVSILGGNPLKALGVTDNNGAFTVYADPNALMVFRYVGYADYKFKPGVKRELVVRLSTSENKLNEALIVGYQKKTRETVVGSAVKISGKELQDIPVSNVEQLLQGKVAGLNIQNNTGAPGARGFMQLRGISSIGITGGGDDAFLTPTSPLYVIDGVPVSPDVGFEYGFQTAGPGVSPTSMIPPEDIESLEVLKDGQATSLYGSRGAYGVIIITTKRGNSPVPVVRYTGNFFLNTPPKLRPTIGGKEERDFRLSEIFRYGSMQDIYNISYTPLLADSLNPFYNNSTDWQGIFYRKTFNQTHNVGISGGDPKFNYKVNLGYYNESGVIKNTGFTRYSLNTNMEYKPSKKLRVFAAISSSVGLKNKGSGTGLLQKGVATDGKSSSLLPPPSFFLSTNSALSSLNTRNDNKSGSYRINLDVNYELFSGASVSSSLAYSYSTNTEGSYIPSAANKDFSEVYGYNDRGASLFNRNALSFYRKVASDHSFGLSFSNELHAGASQSAVIRQKKTPSDQFQGPLGADGLSSRAGLIGYNRNTGVSFSGNFTYDYKKKYIFDASYRMDASSASGIANRYARNPAAGFRWNFNKENLLKDLSWLSYGSIRMSWGRNIVPNGDIYSATGLYELRKTYNNVPRIGIGFGKLPNPALRPTTTTQYNFGFEAGFFDSHVELSYDAYYKQVDFLTRGKAMPDIVGFDEITSNEVGLVNYGHELSITLRPLPKNSALQWTFSINGALNKDVLTRLPGNERQFLTGGNIYLRVGRNTFSNYLYKNTGVYATDDDVPLDPATGIYLRTPEGVPFRAGDARFLDLDGNYVITDNDRVIMGNSMPLITGGFSTSFRYKNYSLNVNGSYTLIRDVINSALVERMNFLQDPHKPNSITVLPPGVTYWQKPGDNAEFANVYDYKRAPVTKPYRDNQSLFQETGSYYKLNTASFSYTLNKQFVRRAGLNSVRFYGSVNNLFTWSKYRGPSAENVTDLGRDRSDGYPSPHTYNLGLNVDF</sequence>
<gene>
    <name evidence="10" type="ORF">EGT74_00085</name>
</gene>
<dbReference type="InterPro" id="IPR036942">
    <property type="entry name" value="Beta-barrel_TonB_sf"/>
</dbReference>
<dbReference type="Gene3D" id="2.40.170.20">
    <property type="entry name" value="TonB-dependent receptor, beta-barrel domain"/>
    <property type="match status" value="1"/>
</dbReference>
<accession>A0A3N4PTN1</accession>
<feature type="domain" description="TonB-dependent receptor plug" evidence="9">
    <location>
        <begin position="122"/>
        <end position="252"/>
    </location>
</feature>
<dbReference type="Proteomes" id="UP000278351">
    <property type="component" value="Unassembled WGS sequence"/>
</dbReference>
<dbReference type="InterPro" id="IPR039426">
    <property type="entry name" value="TonB-dep_rcpt-like"/>
</dbReference>
<reference evidence="10 11" key="1">
    <citation type="submission" date="2018-11" db="EMBL/GenBank/DDBJ databases">
        <title>Chitinophaga lutea sp.nov., isolate from arsenic contaminated soil.</title>
        <authorList>
            <person name="Zong Y."/>
        </authorList>
    </citation>
    <scope>NUCLEOTIDE SEQUENCE [LARGE SCALE GENOMIC DNA]</scope>
    <source>
        <strain evidence="10 11">ZY74</strain>
    </source>
</reference>
<dbReference type="AlphaFoldDB" id="A0A3N4PTN1"/>
<dbReference type="GO" id="GO:0009279">
    <property type="term" value="C:cell outer membrane"/>
    <property type="evidence" value="ECO:0007669"/>
    <property type="project" value="UniProtKB-SubCell"/>
</dbReference>